<dbReference type="Proteomes" id="UP000652847">
    <property type="component" value="Unassembled WGS sequence"/>
</dbReference>
<dbReference type="AlphaFoldDB" id="A0A8I0DRI1"/>
<dbReference type="RefSeq" id="WP_173766645.1">
    <property type="nucleotide sequence ID" value="NZ_JACOOT010000014.1"/>
</dbReference>
<proteinExistence type="predicted"/>
<evidence type="ECO:0000313" key="3">
    <source>
        <dbReference type="Proteomes" id="UP000652847"/>
    </source>
</evidence>
<accession>A0A8I0DRI1</accession>
<protein>
    <submittedName>
        <fullName evidence="2">Uncharacterized protein</fullName>
    </submittedName>
</protein>
<keyword evidence="1" id="KW-0472">Membrane</keyword>
<name>A0A8I0DRI1_9FIRM</name>
<keyword evidence="1" id="KW-1133">Transmembrane helix</keyword>
<evidence type="ECO:0000313" key="2">
    <source>
        <dbReference type="EMBL" id="MBC5650843.1"/>
    </source>
</evidence>
<keyword evidence="1" id="KW-0812">Transmembrane</keyword>
<sequence length="280" mass="31400">MKTKKFWIPVLLVVLIAIGSGAWFYQKYLEKKEEPPIRVMYIPLGDDDHLMIGQNNGDVFSITMPDTILDENGKQITWQELKRGNLLDIYGDGIMLESYPGQYPGVTRIKVVSQGDPADADQYQDIIDEIWSPRDSSQLPCLNVGYTQSYGVISAVTMQGGYSWTYTDEEGVSQTITADSSKVTMWSDLPIMNIEKATDMELYFDEQPVEVTAIAYPADFLGTEASGEEGETASIETDEDGNFVLKNAREGMIYLIRGQWENGWSEYGFTVAGRQKQLSS</sequence>
<evidence type="ECO:0000256" key="1">
    <source>
        <dbReference type="SAM" id="Phobius"/>
    </source>
</evidence>
<comment type="caution">
    <text evidence="2">The sequence shown here is derived from an EMBL/GenBank/DDBJ whole genome shotgun (WGS) entry which is preliminary data.</text>
</comment>
<keyword evidence="3" id="KW-1185">Reference proteome</keyword>
<reference evidence="2 3" key="1">
    <citation type="submission" date="2020-08" db="EMBL/GenBank/DDBJ databases">
        <title>Genome public.</title>
        <authorList>
            <person name="Liu C."/>
            <person name="Sun Q."/>
        </authorList>
    </citation>
    <scope>NUCLEOTIDE SEQUENCE [LARGE SCALE GENOMIC DNA]</scope>
    <source>
        <strain evidence="2 3">BX17</strain>
    </source>
</reference>
<feature type="transmembrane region" description="Helical" evidence="1">
    <location>
        <begin position="6"/>
        <end position="25"/>
    </location>
</feature>
<gene>
    <name evidence="2" type="ORF">H8S54_06885</name>
</gene>
<organism evidence="2 3">
    <name type="scientific">Blautia segnis</name>
    <dbReference type="NCBI Taxonomy" id="2763030"/>
    <lineage>
        <taxon>Bacteria</taxon>
        <taxon>Bacillati</taxon>
        <taxon>Bacillota</taxon>
        <taxon>Clostridia</taxon>
        <taxon>Lachnospirales</taxon>
        <taxon>Lachnospiraceae</taxon>
        <taxon>Blautia</taxon>
    </lineage>
</organism>
<dbReference type="EMBL" id="JACOOT010000014">
    <property type="protein sequence ID" value="MBC5650843.1"/>
    <property type="molecule type" value="Genomic_DNA"/>
</dbReference>